<protein>
    <submittedName>
        <fullName evidence="2">Uncharacterized protein</fullName>
    </submittedName>
</protein>
<keyword evidence="3" id="KW-1185">Reference proteome</keyword>
<reference evidence="2" key="2">
    <citation type="submission" date="2020-12" db="EMBL/GenBank/DDBJ databases">
        <authorList>
            <person name="Kanost M."/>
        </authorList>
    </citation>
    <scope>NUCLEOTIDE SEQUENCE</scope>
</reference>
<dbReference type="EMBL" id="JH668313">
    <property type="protein sequence ID" value="KAG6444728.1"/>
    <property type="molecule type" value="Genomic_DNA"/>
</dbReference>
<comment type="caution">
    <text evidence="2">The sequence shown here is derived from an EMBL/GenBank/DDBJ whole genome shotgun (WGS) entry which is preliminary data.</text>
</comment>
<evidence type="ECO:0000313" key="3">
    <source>
        <dbReference type="Proteomes" id="UP000791440"/>
    </source>
</evidence>
<evidence type="ECO:0000256" key="1">
    <source>
        <dbReference type="SAM" id="Coils"/>
    </source>
</evidence>
<reference evidence="2" key="1">
    <citation type="journal article" date="2016" name="Insect Biochem. Mol. Biol.">
        <title>Multifaceted biological insights from a draft genome sequence of the tobacco hornworm moth, Manduca sexta.</title>
        <authorList>
            <person name="Kanost M.R."/>
            <person name="Arrese E.L."/>
            <person name="Cao X."/>
            <person name="Chen Y.R."/>
            <person name="Chellapilla S."/>
            <person name="Goldsmith M.R."/>
            <person name="Grosse-Wilde E."/>
            <person name="Heckel D.G."/>
            <person name="Herndon N."/>
            <person name="Jiang H."/>
            <person name="Papanicolaou A."/>
            <person name="Qu J."/>
            <person name="Soulages J.L."/>
            <person name="Vogel H."/>
            <person name="Walters J."/>
            <person name="Waterhouse R.M."/>
            <person name="Ahn S.J."/>
            <person name="Almeida F.C."/>
            <person name="An C."/>
            <person name="Aqrawi P."/>
            <person name="Bretschneider A."/>
            <person name="Bryant W.B."/>
            <person name="Bucks S."/>
            <person name="Chao H."/>
            <person name="Chevignon G."/>
            <person name="Christen J.M."/>
            <person name="Clarke D.F."/>
            <person name="Dittmer N.T."/>
            <person name="Ferguson L.C.F."/>
            <person name="Garavelou S."/>
            <person name="Gordon K.H.J."/>
            <person name="Gunaratna R.T."/>
            <person name="Han Y."/>
            <person name="Hauser F."/>
            <person name="He Y."/>
            <person name="Heidel-Fischer H."/>
            <person name="Hirsh A."/>
            <person name="Hu Y."/>
            <person name="Jiang H."/>
            <person name="Kalra D."/>
            <person name="Klinner C."/>
            <person name="Konig C."/>
            <person name="Kovar C."/>
            <person name="Kroll A.R."/>
            <person name="Kuwar S.S."/>
            <person name="Lee S.L."/>
            <person name="Lehman R."/>
            <person name="Li K."/>
            <person name="Li Z."/>
            <person name="Liang H."/>
            <person name="Lovelace S."/>
            <person name="Lu Z."/>
            <person name="Mansfield J.H."/>
            <person name="McCulloch K.J."/>
            <person name="Mathew T."/>
            <person name="Morton B."/>
            <person name="Muzny D.M."/>
            <person name="Neunemann D."/>
            <person name="Ongeri F."/>
            <person name="Pauchet Y."/>
            <person name="Pu L.L."/>
            <person name="Pyrousis I."/>
            <person name="Rao X.J."/>
            <person name="Redding A."/>
            <person name="Roesel C."/>
            <person name="Sanchez-Gracia A."/>
            <person name="Schaack S."/>
            <person name="Shukla A."/>
            <person name="Tetreau G."/>
            <person name="Wang Y."/>
            <person name="Xiong G.H."/>
            <person name="Traut W."/>
            <person name="Walsh T.K."/>
            <person name="Worley K.C."/>
            <person name="Wu D."/>
            <person name="Wu W."/>
            <person name="Wu Y.Q."/>
            <person name="Zhang X."/>
            <person name="Zou Z."/>
            <person name="Zucker H."/>
            <person name="Briscoe A.D."/>
            <person name="Burmester T."/>
            <person name="Clem R.J."/>
            <person name="Feyereisen R."/>
            <person name="Grimmelikhuijzen C.J.P."/>
            <person name="Hamodrakas S.J."/>
            <person name="Hansson B.S."/>
            <person name="Huguet E."/>
            <person name="Jermiin L.S."/>
            <person name="Lan Q."/>
            <person name="Lehman H.K."/>
            <person name="Lorenzen M."/>
            <person name="Merzendorfer H."/>
            <person name="Michalopoulos I."/>
            <person name="Morton D.B."/>
            <person name="Muthukrishnan S."/>
            <person name="Oakeshott J.G."/>
            <person name="Palmer W."/>
            <person name="Park Y."/>
            <person name="Passarelli A.L."/>
            <person name="Rozas J."/>
            <person name="Schwartz L.M."/>
            <person name="Smith W."/>
            <person name="Southgate A."/>
            <person name="Vilcinskas A."/>
            <person name="Vogt R."/>
            <person name="Wang P."/>
            <person name="Werren J."/>
            <person name="Yu X.Q."/>
            <person name="Zhou J.J."/>
            <person name="Brown S.J."/>
            <person name="Scherer S.E."/>
            <person name="Richards S."/>
            <person name="Blissard G.W."/>
        </authorList>
    </citation>
    <scope>NUCLEOTIDE SEQUENCE</scope>
</reference>
<gene>
    <name evidence="2" type="ORF">O3G_MSEX003555</name>
</gene>
<proteinExistence type="predicted"/>
<feature type="coiled-coil region" evidence="1">
    <location>
        <begin position="178"/>
        <end position="205"/>
    </location>
</feature>
<sequence length="262" mass="30608">MQNINNQNNLFSPENLKFVEVNSFSVVESHQKNFINGIRNLHNLINNLEKSINTSKKYEKRLFQCKANHAHSHNANEWWDTDVSEEKREILKGSERDKSVELAASWSTVSIVCLQYQYEELSKRYDSLLQVYENRCKSVNACNVSILNLRQRLKSTHEQLSHAHRALLAVGDKYLALRRKRNRQKGEYEDKILKLEEKLKNVLKIAEQGRLKLDSQLAVYLAEERNSEAAMLLVEIRKCNQLFLENLRLKTQIEERPAGNVN</sequence>
<evidence type="ECO:0000313" key="2">
    <source>
        <dbReference type="EMBL" id="KAG6444728.1"/>
    </source>
</evidence>
<organism evidence="2 3">
    <name type="scientific">Manduca sexta</name>
    <name type="common">Tobacco hawkmoth</name>
    <name type="synonym">Tobacco hornworm</name>
    <dbReference type="NCBI Taxonomy" id="7130"/>
    <lineage>
        <taxon>Eukaryota</taxon>
        <taxon>Metazoa</taxon>
        <taxon>Ecdysozoa</taxon>
        <taxon>Arthropoda</taxon>
        <taxon>Hexapoda</taxon>
        <taxon>Insecta</taxon>
        <taxon>Pterygota</taxon>
        <taxon>Neoptera</taxon>
        <taxon>Endopterygota</taxon>
        <taxon>Lepidoptera</taxon>
        <taxon>Glossata</taxon>
        <taxon>Ditrysia</taxon>
        <taxon>Bombycoidea</taxon>
        <taxon>Sphingidae</taxon>
        <taxon>Sphinginae</taxon>
        <taxon>Sphingini</taxon>
        <taxon>Manduca</taxon>
    </lineage>
</organism>
<name>A0A921YSK4_MANSE</name>
<dbReference type="AlphaFoldDB" id="A0A921YSK4"/>
<dbReference type="Proteomes" id="UP000791440">
    <property type="component" value="Unassembled WGS sequence"/>
</dbReference>
<keyword evidence="1" id="KW-0175">Coiled coil</keyword>
<accession>A0A921YSK4</accession>